<dbReference type="Gene3D" id="3.40.50.1000">
    <property type="entry name" value="HAD superfamily/HAD-like"/>
    <property type="match status" value="1"/>
</dbReference>
<dbReference type="InterPro" id="IPR036412">
    <property type="entry name" value="HAD-like_sf"/>
</dbReference>
<evidence type="ECO:0000256" key="4">
    <source>
        <dbReference type="ARBA" id="ARBA00022475"/>
    </source>
</evidence>
<dbReference type="SUPFAM" id="SSF81653">
    <property type="entry name" value="Calcium ATPase, transduction domain A"/>
    <property type="match status" value="1"/>
</dbReference>
<dbReference type="InterPro" id="IPR044492">
    <property type="entry name" value="P_typ_ATPase_HD_dom"/>
</dbReference>
<evidence type="ECO:0000256" key="14">
    <source>
        <dbReference type="RuleBase" id="RU362081"/>
    </source>
</evidence>
<dbReference type="PROSITE" id="PS00154">
    <property type="entry name" value="ATPASE_E1_E2"/>
    <property type="match status" value="1"/>
</dbReference>
<feature type="transmembrane region" description="Helical" evidence="14">
    <location>
        <begin position="285"/>
        <end position="306"/>
    </location>
</feature>
<dbReference type="Pfam" id="PF00702">
    <property type="entry name" value="Hydrolase"/>
    <property type="match status" value="1"/>
</dbReference>
<dbReference type="OrthoDB" id="438550at2"/>
<evidence type="ECO:0000256" key="2">
    <source>
        <dbReference type="ARBA" id="ARBA00006024"/>
    </source>
</evidence>
<feature type="transmembrane region" description="Helical" evidence="14">
    <location>
        <begin position="312"/>
        <end position="336"/>
    </location>
</feature>
<dbReference type="EMBL" id="LATL02000009">
    <property type="protein sequence ID" value="KKD36774.1"/>
    <property type="molecule type" value="Genomic_DNA"/>
</dbReference>
<dbReference type="SFLD" id="SFLDS00003">
    <property type="entry name" value="Haloacid_Dehalogenase"/>
    <property type="match status" value="1"/>
</dbReference>
<comment type="similarity">
    <text evidence="2 14">Belongs to the cation transport ATPase (P-type) (TC 3.A.3) family. Type IB subfamily.</text>
</comment>
<keyword evidence="12" id="KW-0406">Ion transport</keyword>
<dbReference type="PANTHER" id="PTHR43079:SF1">
    <property type="entry name" value="CADMIUM_ZINC-TRANSPORTING ATPASE HMA1, CHLOROPLASTIC-RELATED"/>
    <property type="match status" value="1"/>
</dbReference>
<evidence type="ECO:0000256" key="12">
    <source>
        <dbReference type="ARBA" id="ARBA00023065"/>
    </source>
</evidence>
<proteinExistence type="inferred from homology"/>
<feature type="transmembrane region" description="Helical" evidence="14">
    <location>
        <begin position="627"/>
        <end position="646"/>
    </location>
</feature>
<keyword evidence="7 14" id="KW-0547">Nucleotide-binding</keyword>
<keyword evidence="10" id="KW-1278">Translocase</keyword>
<keyword evidence="8 14" id="KW-0067">ATP-binding</keyword>
<dbReference type="PROSITE" id="PS01229">
    <property type="entry name" value="COF_2"/>
    <property type="match status" value="1"/>
</dbReference>
<keyword evidence="3" id="KW-0813">Transport</keyword>
<dbReference type="GO" id="GO:0016887">
    <property type="term" value="F:ATP hydrolysis activity"/>
    <property type="evidence" value="ECO:0007669"/>
    <property type="project" value="InterPro"/>
</dbReference>
<sequence length="672" mass="72685">MTRFLSTPNFRQLIHKYPEAFAAASCAILVFLGWLFLNLGWVGIALFLLPAAYVIGGYESTKEGLTTLFEEHQLDVDLLMMVAALGAASLGLWQRDYTLIIDGAILILIFAISGALESFAMQRTERNIRRLMTVAPDTARTLRKIHQNPVSDSHFPISTPNYPQETGFLNDSSENFEEVEVPIHQLQINDIVIVKPGELIPTDALIIEGQSHLNQASITGESIPLEKTIGDEVFAGTLNGHGALRLRVHKSPESSLIQRVIRLVEQAQTEAPPSQQFIEKFERNYAKVIVIGGILLAILPPLLFGWNWEITIYRALIFLVVASPCALMAAIMPALLSGIANGARQGILFKNGAQLEKIGTIKAIAFDKTGTLTTGKLQVVEIIPTEGNSPETVLQLAAALEAVSEHPIGEAITGENSAQNLQLLTAKNVQAKAGLGILGTVENQSVIVGKASFVIGELSQHHKNLEAETYRLENQGKTVIWVAKSQEILGLIAVSDTVRTEAKSVIERLNQMGIKQIVMLTGDNQRTADTVAQSLGITQIYANLLPEDKLTVIRQLKQQYNTVAMIGDGINDAPALALATVGIAMGGGGTDVALETADIVLMADRLDKLPEAVNLGRRSNRIVRQNIVFALSFIGLLLVANFAGQINLPLGVIGHEGSTVLVTLSGLRLLKS</sequence>
<dbReference type="GO" id="GO:0005886">
    <property type="term" value="C:plasma membrane"/>
    <property type="evidence" value="ECO:0007669"/>
    <property type="project" value="UniProtKB-SubCell"/>
</dbReference>
<dbReference type="GO" id="GO:0046872">
    <property type="term" value="F:metal ion binding"/>
    <property type="evidence" value="ECO:0007669"/>
    <property type="project" value="UniProtKB-KW"/>
</dbReference>
<dbReference type="Gene3D" id="2.70.150.10">
    <property type="entry name" value="Calcium-transporting ATPase, cytoplasmic transduction domain A"/>
    <property type="match status" value="1"/>
</dbReference>
<evidence type="ECO:0000313" key="16">
    <source>
        <dbReference type="EMBL" id="KKD36774.1"/>
    </source>
</evidence>
<keyword evidence="6 14" id="KW-0479">Metal-binding</keyword>
<organism evidence="16 17">
    <name type="scientific">Limnoraphis robusta CS-951</name>
    <dbReference type="NCBI Taxonomy" id="1637645"/>
    <lineage>
        <taxon>Bacteria</taxon>
        <taxon>Bacillati</taxon>
        <taxon>Cyanobacteriota</taxon>
        <taxon>Cyanophyceae</taxon>
        <taxon>Oscillatoriophycideae</taxon>
        <taxon>Oscillatoriales</taxon>
        <taxon>Sirenicapillariaceae</taxon>
        <taxon>Limnoraphis</taxon>
    </lineage>
</organism>
<evidence type="ECO:0000256" key="11">
    <source>
        <dbReference type="ARBA" id="ARBA00022989"/>
    </source>
</evidence>
<dbReference type="PATRIC" id="fig|1637645.4.peg.151"/>
<name>A0A0F5YCY8_9CYAN</name>
<protein>
    <submittedName>
        <fullName evidence="16">ATPase</fullName>
    </submittedName>
</protein>
<evidence type="ECO:0000256" key="10">
    <source>
        <dbReference type="ARBA" id="ARBA00022967"/>
    </source>
</evidence>
<dbReference type="InterPro" id="IPR023298">
    <property type="entry name" value="ATPase_P-typ_TM_dom_sf"/>
</dbReference>
<comment type="subcellular location">
    <subcellularLocation>
        <location evidence="1">Cell membrane</location>
        <topology evidence="1">Multi-pass membrane protein</topology>
    </subcellularLocation>
</comment>
<evidence type="ECO:0000259" key="15">
    <source>
        <dbReference type="Pfam" id="PF00122"/>
    </source>
</evidence>
<keyword evidence="4 14" id="KW-1003">Cell membrane</keyword>
<comment type="caution">
    <text evidence="16">The sequence shown here is derived from an EMBL/GenBank/DDBJ whole genome shotgun (WGS) entry which is preliminary data.</text>
</comment>
<dbReference type="Gene3D" id="3.40.1110.10">
    <property type="entry name" value="Calcium-transporting ATPase, cytoplasmic domain N"/>
    <property type="match status" value="1"/>
</dbReference>
<dbReference type="SUPFAM" id="SSF56784">
    <property type="entry name" value="HAD-like"/>
    <property type="match status" value="1"/>
</dbReference>
<keyword evidence="11 14" id="KW-1133">Transmembrane helix</keyword>
<dbReference type="FunFam" id="3.40.50.1000:FF:000020">
    <property type="entry name" value="Probable cation-transporting P-type ATPase"/>
    <property type="match status" value="1"/>
</dbReference>
<keyword evidence="9" id="KW-0460">Magnesium</keyword>
<evidence type="ECO:0000256" key="1">
    <source>
        <dbReference type="ARBA" id="ARBA00004651"/>
    </source>
</evidence>
<dbReference type="PRINTS" id="PR00119">
    <property type="entry name" value="CATATPASE"/>
</dbReference>
<dbReference type="InterPro" id="IPR027256">
    <property type="entry name" value="P-typ_ATPase_IB"/>
</dbReference>
<gene>
    <name evidence="16" type="ORF">WN50_17955</name>
</gene>
<dbReference type="NCBIfam" id="TIGR01525">
    <property type="entry name" value="ATPase-IB_hvy"/>
    <property type="match status" value="1"/>
</dbReference>
<evidence type="ECO:0000256" key="6">
    <source>
        <dbReference type="ARBA" id="ARBA00022723"/>
    </source>
</evidence>
<dbReference type="SFLD" id="SFLDF00027">
    <property type="entry name" value="p-type_atpase"/>
    <property type="match status" value="1"/>
</dbReference>
<dbReference type="InterPro" id="IPR018303">
    <property type="entry name" value="ATPase_P-typ_P_site"/>
</dbReference>
<evidence type="ECO:0000256" key="3">
    <source>
        <dbReference type="ARBA" id="ARBA00022448"/>
    </source>
</evidence>
<dbReference type="Proteomes" id="UP000033607">
    <property type="component" value="Unassembled WGS sequence"/>
</dbReference>
<evidence type="ECO:0000256" key="7">
    <source>
        <dbReference type="ARBA" id="ARBA00022741"/>
    </source>
</evidence>
<feature type="transmembrane region" description="Helical" evidence="14">
    <location>
        <begin position="20"/>
        <end position="53"/>
    </location>
</feature>
<dbReference type="InterPro" id="IPR023299">
    <property type="entry name" value="ATPase_P-typ_cyto_dom_N"/>
</dbReference>
<dbReference type="PANTHER" id="PTHR43079">
    <property type="entry name" value="PROBABLE CADMIUM/ZINC-TRANSPORTING ATPASE HMA1"/>
    <property type="match status" value="1"/>
</dbReference>
<dbReference type="InterPro" id="IPR051949">
    <property type="entry name" value="Cation_Transport_ATPase"/>
</dbReference>
<dbReference type="InterPro" id="IPR059000">
    <property type="entry name" value="ATPase_P-type_domA"/>
</dbReference>
<evidence type="ECO:0000256" key="9">
    <source>
        <dbReference type="ARBA" id="ARBA00022842"/>
    </source>
</evidence>
<dbReference type="InterPro" id="IPR023214">
    <property type="entry name" value="HAD_sf"/>
</dbReference>
<keyword evidence="5 14" id="KW-0812">Transmembrane</keyword>
<keyword evidence="13 14" id="KW-0472">Membrane</keyword>
<reference evidence="16 17" key="1">
    <citation type="submission" date="2015-06" db="EMBL/GenBank/DDBJ databases">
        <title>Draft genome assembly of filamentous brackish cyanobacterium Limnoraphis robusta strain CS-951.</title>
        <authorList>
            <person name="Willis A."/>
            <person name="Parks M."/>
            <person name="Burford M.A."/>
        </authorList>
    </citation>
    <scope>NUCLEOTIDE SEQUENCE [LARGE SCALE GENOMIC DNA]</scope>
    <source>
        <strain evidence="16 17">CS-951</strain>
    </source>
</reference>
<dbReference type="SUPFAM" id="SSF81665">
    <property type="entry name" value="Calcium ATPase, transmembrane domain M"/>
    <property type="match status" value="1"/>
</dbReference>
<feature type="transmembrane region" description="Helical" evidence="14">
    <location>
        <begin position="99"/>
        <end position="120"/>
    </location>
</feature>
<dbReference type="InterPro" id="IPR001757">
    <property type="entry name" value="P_typ_ATPase"/>
</dbReference>
<dbReference type="Pfam" id="PF00122">
    <property type="entry name" value="E1-E2_ATPase"/>
    <property type="match status" value="1"/>
</dbReference>
<evidence type="ECO:0000256" key="13">
    <source>
        <dbReference type="ARBA" id="ARBA00023136"/>
    </source>
</evidence>
<dbReference type="NCBIfam" id="TIGR01494">
    <property type="entry name" value="ATPase_P-type"/>
    <property type="match status" value="1"/>
</dbReference>
<evidence type="ECO:0000256" key="5">
    <source>
        <dbReference type="ARBA" id="ARBA00022692"/>
    </source>
</evidence>
<feature type="domain" description="P-type ATPase A" evidence="15">
    <location>
        <begin position="177"/>
        <end position="265"/>
    </location>
</feature>
<dbReference type="SFLD" id="SFLDG00002">
    <property type="entry name" value="C1.7:_P-type_atpase_like"/>
    <property type="match status" value="1"/>
</dbReference>
<dbReference type="InterPro" id="IPR008250">
    <property type="entry name" value="ATPase_P-typ_transduc_dom_A_sf"/>
</dbReference>
<accession>A0A0F5YCY8</accession>
<dbReference type="GO" id="GO:0005524">
    <property type="term" value="F:ATP binding"/>
    <property type="evidence" value="ECO:0007669"/>
    <property type="project" value="UniProtKB-UniRule"/>
</dbReference>
<evidence type="ECO:0000313" key="17">
    <source>
        <dbReference type="Proteomes" id="UP000033607"/>
    </source>
</evidence>
<dbReference type="AlphaFoldDB" id="A0A0F5YCY8"/>
<dbReference type="FunFam" id="2.70.150.10:FF:000002">
    <property type="entry name" value="Copper-transporting ATPase 1, putative"/>
    <property type="match status" value="1"/>
</dbReference>
<dbReference type="RefSeq" id="WP_046279954.1">
    <property type="nucleotide sequence ID" value="NZ_LATL02000009.1"/>
</dbReference>
<evidence type="ECO:0000256" key="8">
    <source>
        <dbReference type="ARBA" id="ARBA00022840"/>
    </source>
</evidence>
<dbReference type="GO" id="GO:0019829">
    <property type="term" value="F:ATPase-coupled monoatomic cation transmembrane transporter activity"/>
    <property type="evidence" value="ECO:0007669"/>
    <property type="project" value="InterPro"/>
</dbReference>
<dbReference type="CDD" id="cd07551">
    <property type="entry name" value="P-type_ATPase_HM_ZosA_PfeT-like"/>
    <property type="match status" value="1"/>
</dbReference>